<reference evidence="3" key="1">
    <citation type="journal article" date="2019" name="Int. J. Syst. Evol. Microbiol.">
        <title>The Global Catalogue of Microorganisms (GCM) 10K type strain sequencing project: providing services to taxonomists for standard genome sequencing and annotation.</title>
        <authorList>
            <consortium name="The Broad Institute Genomics Platform"/>
            <consortium name="The Broad Institute Genome Sequencing Center for Infectious Disease"/>
            <person name="Wu L."/>
            <person name="Ma J."/>
        </authorList>
    </citation>
    <scope>NUCLEOTIDE SEQUENCE [LARGE SCALE GENOMIC DNA]</scope>
    <source>
        <strain evidence="3">JCM 16924</strain>
    </source>
</reference>
<dbReference type="SUPFAM" id="SSF49482">
    <property type="entry name" value="Aromatic compound dioxygenase"/>
    <property type="match status" value="1"/>
</dbReference>
<comment type="caution">
    <text evidence="2">The sequence shown here is derived from an EMBL/GenBank/DDBJ whole genome shotgun (WGS) entry which is preliminary data.</text>
</comment>
<evidence type="ECO:0000313" key="3">
    <source>
        <dbReference type="Proteomes" id="UP001500456"/>
    </source>
</evidence>
<dbReference type="EMBL" id="BAAAZX010000037">
    <property type="protein sequence ID" value="GAA4025085.1"/>
    <property type="molecule type" value="Genomic_DNA"/>
</dbReference>
<gene>
    <name evidence="2" type="ORF">GCM10022232_83140</name>
</gene>
<dbReference type="InterPro" id="IPR015889">
    <property type="entry name" value="Intradiol_dOase_core"/>
</dbReference>
<accession>A0ABP7TF77</accession>
<evidence type="ECO:0000313" key="2">
    <source>
        <dbReference type="EMBL" id="GAA4025085.1"/>
    </source>
</evidence>
<organism evidence="2 3">
    <name type="scientific">Streptomyces plumbiresistens</name>
    <dbReference type="NCBI Taxonomy" id="511811"/>
    <lineage>
        <taxon>Bacteria</taxon>
        <taxon>Bacillati</taxon>
        <taxon>Actinomycetota</taxon>
        <taxon>Actinomycetes</taxon>
        <taxon>Kitasatosporales</taxon>
        <taxon>Streptomycetaceae</taxon>
        <taxon>Streptomyces</taxon>
    </lineage>
</organism>
<sequence>MRRTCAVVDVWQTDMHSFYDVQQPGVQLAGNGHGLFTAGSDGDFVFPKVAPAPYPIPPTVRSGRCWTPPAGIRTVRLISASSWKPTATGRSPRTCSSRTAPT</sequence>
<protein>
    <submittedName>
        <fullName evidence="2">Uncharacterized protein</fullName>
    </submittedName>
</protein>
<dbReference type="Proteomes" id="UP001500456">
    <property type="component" value="Unassembled WGS sequence"/>
</dbReference>
<evidence type="ECO:0000256" key="1">
    <source>
        <dbReference type="SAM" id="MobiDB-lite"/>
    </source>
</evidence>
<feature type="region of interest" description="Disordered" evidence="1">
    <location>
        <begin position="83"/>
        <end position="102"/>
    </location>
</feature>
<dbReference type="Gene3D" id="2.60.130.10">
    <property type="entry name" value="Aromatic compound dioxygenase"/>
    <property type="match status" value="1"/>
</dbReference>
<proteinExistence type="predicted"/>
<name>A0ABP7TF77_9ACTN</name>
<keyword evidence="3" id="KW-1185">Reference proteome</keyword>